<protein>
    <submittedName>
        <fullName evidence="1">Uncharacterized protein</fullName>
    </submittedName>
</protein>
<dbReference type="AlphaFoldDB" id="A0A8S1XYQ8"/>
<dbReference type="EMBL" id="CAJJDO010000141">
    <property type="protein sequence ID" value="CAD8205568.1"/>
    <property type="molecule type" value="Genomic_DNA"/>
</dbReference>
<gene>
    <name evidence="1" type="ORF">PPENT_87.1.T1410032</name>
</gene>
<comment type="caution">
    <text evidence="1">The sequence shown here is derived from an EMBL/GenBank/DDBJ whole genome shotgun (WGS) entry which is preliminary data.</text>
</comment>
<name>A0A8S1XYQ8_9CILI</name>
<evidence type="ECO:0000313" key="1">
    <source>
        <dbReference type="EMBL" id="CAD8205568.1"/>
    </source>
</evidence>
<reference evidence="1" key="1">
    <citation type="submission" date="2021-01" db="EMBL/GenBank/DDBJ databases">
        <authorList>
            <consortium name="Genoscope - CEA"/>
            <person name="William W."/>
        </authorList>
    </citation>
    <scope>NUCLEOTIDE SEQUENCE</scope>
</reference>
<dbReference type="Proteomes" id="UP000689195">
    <property type="component" value="Unassembled WGS sequence"/>
</dbReference>
<sequence>MQFQSAFELSKVNIFIKQFSKINLPVNLYIKMNTNDKIKGSEQLNINSIEISEEPQTVIWNSQCNNVIQIFVDKSFGNQMSYQTFQKYKSDLAKKILQK</sequence>
<accession>A0A8S1XYQ8</accession>
<organism evidence="1 2">
    <name type="scientific">Paramecium pentaurelia</name>
    <dbReference type="NCBI Taxonomy" id="43138"/>
    <lineage>
        <taxon>Eukaryota</taxon>
        <taxon>Sar</taxon>
        <taxon>Alveolata</taxon>
        <taxon>Ciliophora</taxon>
        <taxon>Intramacronucleata</taxon>
        <taxon>Oligohymenophorea</taxon>
        <taxon>Peniculida</taxon>
        <taxon>Parameciidae</taxon>
        <taxon>Paramecium</taxon>
    </lineage>
</organism>
<keyword evidence="2" id="KW-1185">Reference proteome</keyword>
<proteinExistence type="predicted"/>
<evidence type="ECO:0000313" key="2">
    <source>
        <dbReference type="Proteomes" id="UP000689195"/>
    </source>
</evidence>